<evidence type="ECO:0000313" key="1">
    <source>
        <dbReference type="EMBL" id="CAK9177976.1"/>
    </source>
</evidence>
<dbReference type="Proteomes" id="UP001642360">
    <property type="component" value="Unassembled WGS sequence"/>
</dbReference>
<gene>
    <name evidence="1" type="ORF">ILEXP_LOCUS47890</name>
</gene>
<feature type="non-terminal residue" evidence="1">
    <location>
        <position position="78"/>
    </location>
</feature>
<keyword evidence="2" id="KW-1185">Reference proteome</keyword>
<dbReference type="AlphaFoldDB" id="A0ABC8UEE3"/>
<sequence length="78" mass="8972">MSFSSGSFAHSKDSPRWPYPFPELSTLLGGHTLFRSFQHRVNLYGNLLLMFASLISKKTLKGRFCFRIISPTKNYTLQ</sequence>
<comment type="caution">
    <text evidence="1">The sequence shown here is derived from an EMBL/GenBank/DDBJ whole genome shotgun (WGS) entry which is preliminary data.</text>
</comment>
<organism evidence="1 2">
    <name type="scientific">Ilex paraguariensis</name>
    <name type="common">yerba mate</name>
    <dbReference type="NCBI Taxonomy" id="185542"/>
    <lineage>
        <taxon>Eukaryota</taxon>
        <taxon>Viridiplantae</taxon>
        <taxon>Streptophyta</taxon>
        <taxon>Embryophyta</taxon>
        <taxon>Tracheophyta</taxon>
        <taxon>Spermatophyta</taxon>
        <taxon>Magnoliopsida</taxon>
        <taxon>eudicotyledons</taxon>
        <taxon>Gunneridae</taxon>
        <taxon>Pentapetalae</taxon>
        <taxon>asterids</taxon>
        <taxon>campanulids</taxon>
        <taxon>Aquifoliales</taxon>
        <taxon>Aquifoliaceae</taxon>
        <taxon>Ilex</taxon>
    </lineage>
</organism>
<accession>A0ABC8UEE3</accession>
<protein>
    <submittedName>
        <fullName evidence="1">Uncharacterized protein</fullName>
    </submittedName>
</protein>
<proteinExistence type="predicted"/>
<name>A0ABC8UEE3_9AQUA</name>
<dbReference type="EMBL" id="CAUOFW020007199">
    <property type="protein sequence ID" value="CAK9177976.1"/>
    <property type="molecule type" value="Genomic_DNA"/>
</dbReference>
<evidence type="ECO:0000313" key="2">
    <source>
        <dbReference type="Proteomes" id="UP001642360"/>
    </source>
</evidence>
<reference evidence="1 2" key="1">
    <citation type="submission" date="2024-02" db="EMBL/GenBank/DDBJ databases">
        <authorList>
            <person name="Vignale AGUSTIN F."/>
            <person name="Sosa J E."/>
            <person name="Modenutti C."/>
        </authorList>
    </citation>
    <scope>NUCLEOTIDE SEQUENCE [LARGE SCALE GENOMIC DNA]</scope>
</reference>